<comment type="caution">
    <text evidence="1">The sequence shown here is derived from an EMBL/GenBank/DDBJ whole genome shotgun (WGS) entry which is preliminary data.</text>
</comment>
<protein>
    <submittedName>
        <fullName evidence="1">Uncharacterized protein</fullName>
    </submittedName>
</protein>
<dbReference type="EMBL" id="JASBWT010000012">
    <property type="protein sequence ID" value="KAJ9099919.1"/>
    <property type="molecule type" value="Genomic_DNA"/>
</dbReference>
<reference evidence="1" key="1">
    <citation type="submission" date="2023-04" db="EMBL/GenBank/DDBJ databases">
        <title>Draft Genome sequencing of Naganishia species isolated from polar environments using Oxford Nanopore Technology.</title>
        <authorList>
            <person name="Leo P."/>
            <person name="Venkateswaran K."/>
        </authorList>
    </citation>
    <scope>NUCLEOTIDE SEQUENCE</scope>
    <source>
        <strain evidence="1">MNA-CCFEE 5423</strain>
    </source>
</reference>
<dbReference type="Proteomes" id="UP001227268">
    <property type="component" value="Unassembled WGS sequence"/>
</dbReference>
<evidence type="ECO:0000313" key="2">
    <source>
        <dbReference type="Proteomes" id="UP001227268"/>
    </source>
</evidence>
<sequence length="493" mass="54823">MPRRISIRAVFQGFAYRLRHHPSFYVSVVAHLICATATIGFILAFIQQASFTGNTRRLNIVIISALLGAVLFTSCFLILARIIAVRTSFNTIPKPYIPTKHIDVPRKVAEHITTEYTRTAVIAYISQPTAEKQEGWGRPGTQFASIHFRKSIRETFHAILKTLDDVPPTPGSSTKQRITYPPYAIIQITSHPNWPPTAQPLLNLYEDILQKAKYARSEPDAAEYERCVKIVALIMGLIKTTHPQSEYLPETPARAAFPDPETPRTTATRPGGVPRDEDTHETLPTHPLADSSSSSTDQQTQLASPQPIYPTSRSRHNSVVRSSGRRETLPRTLRHETYRHPGLLSLFDHESHQTTHDAAAPLAVADLHRDRVETVAPPAESAGNGNPTSSSHAVAQQHTAPTHRRRSHHARLGLARNHQLADPGNRRQPSPRRQHHHQFSPWHSLPRPRRGETTRYIDGGEGTDSDAEGGGGGGGFFHTVWGTGRDADRDRSE</sequence>
<name>A0ACC2VL96_9TREE</name>
<organism evidence="1 2">
    <name type="scientific">Naganishia friedmannii</name>
    <dbReference type="NCBI Taxonomy" id="89922"/>
    <lineage>
        <taxon>Eukaryota</taxon>
        <taxon>Fungi</taxon>
        <taxon>Dikarya</taxon>
        <taxon>Basidiomycota</taxon>
        <taxon>Agaricomycotina</taxon>
        <taxon>Tremellomycetes</taxon>
        <taxon>Filobasidiales</taxon>
        <taxon>Filobasidiaceae</taxon>
        <taxon>Naganishia</taxon>
    </lineage>
</organism>
<gene>
    <name evidence="1" type="ORF">QFC21_003924</name>
</gene>
<accession>A0ACC2VL96</accession>
<evidence type="ECO:0000313" key="1">
    <source>
        <dbReference type="EMBL" id="KAJ9099919.1"/>
    </source>
</evidence>
<keyword evidence="2" id="KW-1185">Reference proteome</keyword>
<proteinExistence type="predicted"/>